<dbReference type="InterPro" id="IPR001242">
    <property type="entry name" value="Condensation_dom"/>
</dbReference>
<sequence length="1766" mass="195596">MNTRLIPNRDFPVSLVIHLQELALARPEDTALITLSEVNGCWQEKRFSYRQLDQRVKAFAAELQSHVLPGGRVLLLMENDEHYVIGFLACLYAGAIAVPVFPPETVKEQHMARLLAIAADARAQCIVTTGDGVSLLHDAGALQLSDIPVVTVDTVDSDCSRNWQAFEPQAEDIAFLQYTSGSTAVPKGVMVSHHNLMVNSRAFEEGMSIVADDIFVSWLPLYHDMGLIGGLLQPLHRGVPVILMTPKFFIERPVRWLEVISRYRATVSGAPNFAFQLCADRVRNSQLQTLDLSCWRVAFCGAEPVRRNTMRAFVEHFEPAGFSAGTIYPCYGLAEATLFVTGGVRGEGMKAQEFSPELLAQGKAERVEQGVPVIACGFPASSHAVRIVDPETAAASPDDHVGEIWTSGDSLAQGYWQRLQETAAAFVQQDGLRWLRTGDLGFVHAQQLYIMGRVKDLIIIRGQNIYPQDIELMIEDEVEAVRKGRVAVFSVESEEGEGIGVAAEISRNMQKLVSAETLVQVLAEAVSASCHESLSVAVLLNPGALPKTSSGKLQRAACRQGWINRSLDAYAIYEYGRFVCGGGNRAEQSLHDDTERDVAVIWEALLDRTGLGRDDHFFAAGGNSLKAIKAVARVCDRWQIPFTSRHLFQNPRLQECAAVIRQMIANQKVQSGQTSAEHKITKCERTDALPLSYGQQRLWFLWQLDPNSTAFHVQHAVRLMGELNLHALHVSLSELIGRHEALRTNYAIGATGIVEQMIASSLQLPLPVIDLTAIPQSQHDRRIQMEITRLLSQPFDLTRDPLLRVAVIRLSSHEQILVIVMHHIVSDAASLQILLDELAAGYQAQVQQRPLNLPALPVQYADYAQWQLRWLEAGEKDRQLAYWKSYLGAEHEVLRLPVDHARKPVTHYRAARHRFDFPDDAVQSLRRLAAAQEITVFMALLAALQVLLYRHTGQPDIRIGVPVANRNRIEMASLIGFFVNTQVMRGCLHGRMTLNELLHQVREDAINAQIHQDLPFEQLVEALHPQRDLRHSPLFQVTLNHLQLDYRLLQQCMGLQASEYALPESDGQLELRLETVESPDGHLSGHFIYAADLFDQATVERMACQYLRIVQAIVTRPEIAIGEIALLDETEVRLLYTQGKPATNFTHCSLVQQCFEAQAGKHPDAIAIVTRSLQLSYAELNNHANRLAHRLINQGVQPEMRVGIAVARDAIALPVGLLAILKAGGCYVPLDPEYPQERLDYMIKDSGIRLLLTQSQFLGKLPLPEGLTVIELDHAITRPGNENNPAVVLHPDNLAYVIYTSGSTGRPKGVAVAHGALAMHLAAIEPVYDVRADDRELMFFSINFDAAAEQWMTPLMAGAALVLSSPEQLAGEGFAELIATQNITRLHLPPAYLRMLLPLLEGTDHPVRVCIVGGEAWHTADVAATRARFRQARLINAYGPTETVITPTAWFCNAGQDLPPQLDGEFMPIGQPVGKRCAYVLDAELNLAPSGAIGELYIGWGGLARGYLDRTGLTAERFVADPFDPAGGRLYRTGDLVRWRSDGQLEYWGRADQQIKLRGFRVELGEIEAQLLTLDHVREAAVIAQDGAHGLRLIAYVGMPDAGHRNASALKTVLSAVLPDYMVPGLIVFLDTLPLTPNGKIDRQALPAPGIWEAPGYDPPVNDLEAKIAGIWAELLQIPQVGLHHNFFDLGGHSLLLIKVKQRLEAELHAPVAIVDLFKYTTVASLARFLGQGEIQPVSSLPRHLQRAQRQRGAFLARKQKVEKMN</sequence>
<dbReference type="PROSITE" id="PS00012">
    <property type="entry name" value="PHOSPHOPANTETHEINE"/>
    <property type="match status" value="1"/>
</dbReference>
<dbReference type="SUPFAM" id="SSF52777">
    <property type="entry name" value="CoA-dependent acyltransferases"/>
    <property type="match status" value="2"/>
</dbReference>
<proteinExistence type="inferred from homology"/>
<dbReference type="InterPro" id="IPR020845">
    <property type="entry name" value="AMP-binding_CS"/>
</dbReference>
<dbReference type="FunFam" id="3.40.50.980:FF:000001">
    <property type="entry name" value="Non-ribosomal peptide synthetase"/>
    <property type="match status" value="1"/>
</dbReference>
<dbReference type="Gene3D" id="3.30.559.10">
    <property type="entry name" value="Chloramphenicol acetyltransferase-like domain"/>
    <property type="match status" value="1"/>
</dbReference>
<dbReference type="Gene3D" id="2.30.38.10">
    <property type="entry name" value="Luciferase, Domain 3"/>
    <property type="match status" value="1"/>
</dbReference>
<dbReference type="STRING" id="42354.SAMN05216333_11074"/>
<evidence type="ECO:0000313" key="8">
    <source>
        <dbReference type="EMBL" id="SEO47472.1"/>
    </source>
</evidence>
<dbReference type="PROSITE" id="PS50075">
    <property type="entry name" value="CARRIER"/>
    <property type="match status" value="2"/>
</dbReference>
<evidence type="ECO:0000256" key="3">
    <source>
        <dbReference type="ARBA" id="ARBA00022450"/>
    </source>
</evidence>
<reference evidence="9" key="1">
    <citation type="submission" date="2016-10" db="EMBL/GenBank/DDBJ databases">
        <authorList>
            <person name="Varghese N."/>
            <person name="Submissions S."/>
        </authorList>
    </citation>
    <scope>NUCLEOTIDE SEQUENCE [LARGE SCALE GENOMIC DNA]</scope>
    <source>
        <strain evidence="9">Nm76</strain>
    </source>
</reference>
<dbReference type="OrthoDB" id="8612214at2"/>
<dbReference type="Gene3D" id="3.40.50.980">
    <property type="match status" value="2"/>
</dbReference>
<dbReference type="Gene3D" id="1.10.1200.10">
    <property type="entry name" value="ACP-like"/>
    <property type="match status" value="2"/>
</dbReference>
<organism evidence="8 9">
    <name type="scientific">Nitrosomonas oligotropha</name>
    <dbReference type="NCBI Taxonomy" id="42354"/>
    <lineage>
        <taxon>Bacteria</taxon>
        <taxon>Pseudomonadati</taxon>
        <taxon>Pseudomonadota</taxon>
        <taxon>Betaproteobacteria</taxon>
        <taxon>Nitrosomonadales</taxon>
        <taxon>Nitrosomonadaceae</taxon>
        <taxon>Nitrosomonas</taxon>
    </lineage>
</organism>
<dbReference type="InterPro" id="IPR040097">
    <property type="entry name" value="FAAL/FAAC"/>
</dbReference>
<dbReference type="Pfam" id="PF00668">
    <property type="entry name" value="Condensation"/>
    <property type="match status" value="1"/>
</dbReference>
<keyword evidence="4" id="KW-0597">Phosphoprotein</keyword>
<dbReference type="InterPro" id="IPR036736">
    <property type="entry name" value="ACP-like_sf"/>
</dbReference>
<dbReference type="SUPFAM" id="SSF56801">
    <property type="entry name" value="Acetyl-CoA synthetase-like"/>
    <property type="match status" value="2"/>
</dbReference>
<evidence type="ECO:0000256" key="1">
    <source>
        <dbReference type="ARBA" id="ARBA00001957"/>
    </source>
</evidence>
<dbReference type="InterPro" id="IPR009081">
    <property type="entry name" value="PP-bd_ACP"/>
</dbReference>
<keyword evidence="9" id="KW-1185">Reference proteome</keyword>
<dbReference type="PANTHER" id="PTHR45527:SF1">
    <property type="entry name" value="FATTY ACID SYNTHASE"/>
    <property type="match status" value="1"/>
</dbReference>
<feature type="domain" description="Carrier" evidence="7">
    <location>
        <begin position="589"/>
        <end position="664"/>
    </location>
</feature>
<evidence type="ECO:0000256" key="6">
    <source>
        <dbReference type="ARBA" id="ARBA00023098"/>
    </source>
</evidence>
<dbReference type="FunFam" id="3.40.50.12780:FF:000013">
    <property type="entry name" value="Long-chain-fatty-acid--AMP ligase FadD32"/>
    <property type="match status" value="1"/>
</dbReference>
<dbReference type="PANTHER" id="PTHR45527">
    <property type="entry name" value="NONRIBOSOMAL PEPTIDE SYNTHETASE"/>
    <property type="match status" value="1"/>
</dbReference>
<dbReference type="GO" id="GO:0043041">
    <property type="term" value="P:amino acid activation for nonribosomal peptide biosynthetic process"/>
    <property type="evidence" value="ECO:0007669"/>
    <property type="project" value="TreeGrafter"/>
</dbReference>
<dbReference type="InterPro" id="IPR006162">
    <property type="entry name" value="Ppantetheine_attach_site"/>
</dbReference>
<dbReference type="Gene3D" id="3.30.559.30">
    <property type="entry name" value="Nonribosomal peptide synthetase, condensation domain"/>
    <property type="match status" value="1"/>
</dbReference>
<dbReference type="FunFam" id="3.40.50.12780:FF:000012">
    <property type="entry name" value="Non-ribosomal peptide synthetase"/>
    <property type="match status" value="1"/>
</dbReference>
<evidence type="ECO:0000256" key="2">
    <source>
        <dbReference type="ARBA" id="ARBA00006432"/>
    </source>
</evidence>
<dbReference type="GO" id="GO:0008610">
    <property type="term" value="P:lipid biosynthetic process"/>
    <property type="evidence" value="ECO:0007669"/>
    <property type="project" value="InterPro"/>
</dbReference>
<keyword evidence="3" id="KW-0596">Phosphopantetheine</keyword>
<dbReference type="CDD" id="cd17649">
    <property type="entry name" value="A_NRPS_PvdJ-like"/>
    <property type="match status" value="1"/>
</dbReference>
<dbReference type="GO" id="GO:0047527">
    <property type="term" value="F:2,3-dihydroxybenzoate-serine ligase activity"/>
    <property type="evidence" value="ECO:0007669"/>
    <property type="project" value="TreeGrafter"/>
</dbReference>
<name>A0A1H8PZQ1_9PROT</name>
<comment type="cofactor">
    <cofactor evidence="1">
        <name>pantetheine 4'-phosphate</name>
        <dbReference type="ChEBI" id="CHEBI:47942"/>
    </cofactor>
</comment>
<dbReference type="GO" id="GO:0009366">
    <property type="term" value="C:enterobactin synthetase complex"/>
    <property type="evidence" value="ECO:0007669"/>
    <property type="project" value="TreeGrafter"/>
</dbReference>
<dbReference type="GO" id="GO:0031177">
    <property type="term" value="F:phosphopantetheine binding"/>
    <property type="evidence" value="ECO:0007669"/>
    <property type="project" value="InterPro"/>
</dbReference>
<dbReference type="FunFam" id="2.30.38.10:FF:000001">
    <property type="entry name" value="Non-ribosomal peptide synthetase PvdI"/>
    <property type="match status" value="1"/>
</dbReference>
<dbReference type="InterPro" id="IPR000873">
    <property type="entry name" value="AMP-dep_synth/lig_dom"/>
</dbReference>
<comment type="similarity">
    <text evidence="2">Belongs to the ATP-dependent AMP-binding enzyme family.</text>
</comment>
<dbReference type="CDD" id="cd19531">
    <property type="entry name" value="LCL_NRPS-like"/>
    <property type="match status" value="1"/>
</dbReference>
<dbReference type="CDD" id="cd05931">
    <property type="entry name" value="FAAL"/>
    <property type="match status" value="1"/>
</dbReference>
<evidence type="ECO:0000256" key="4">
    <source>
        <dbReference type="ARBA" id="ARBA00022553"/>
    </source>
</evidence>
<dbReference type="NCBIfam" id="TIGR01733">
    <property type="entry name" value="AA-adenyl-dom"/>
    <property type="match status" value="1"/>
</dbReference>
<dbReference type="Gene3D" id="3.30.300.30">
    <property type="match status" value="2"/>
</dbReference>
<feature type="domain" description="Carrier" evidence="7">
    <location>
        <begin position="1659"/>
        <end position="1734"/>
    </location>
</feature>
<dbReference type="GO" id="GO:0071766">
    <property type="term" value="P:Actinobacterium-type cell wall biogenesis"/>
    <property type="evidence" value="ECO:0007669"/>
    <property type="project" value="UniProtKB-ARBA"/>
</dbReference>
<keyword evidence="6" id="KW-0443">Lipid metabolism</keyword>
<dbReference type="FunFam" id="3.30.300.30:FF:000010">
    <property type="entry name" value="Enterobactin synthetase component F"/>
    <property type="match status" value="1"/>
</dbReference>
<protein>
    <submittedName>
        <fullName evidence="8">Amino acid adenylation domain-containing protein</fullName>
    </submittedName>
</protein>
<dbReference type="EMBL" id="FODO01000010">
    <property type="protein sequence ID" value="SEO47472.1"/>
    <property type="molecule type" value="Genomic_DNA"/>
</dbReference>
<dbReference type="GO" id="GO:0005829">
    <property type="term" value="C:cytosol"/>
    <property type="evidence" value="ECO:0007669"/>
    <property type="project" value="TreeGrafter"/>
</dbReference>
<evidence type="ECO:0000256" key="5">
    <source>
        <dbReference type="ARBA" id="ARBA00022832"/>
    </source>
</evidence>
<dbReference type="InterPro" id="IPR042099">
    <property type="entry name" value="ANL_N_sf"/>
</dbReference>
<dbReference type="Pfam" id="PF00501">
    <property type="entry name" value="AMP-binding"/>
    <property type="match status" value="2"/>
</dbReference>
<dbReference type="SUPFAM" id="SSF47336">
    <property type="entry name" value="ACP-like"/>
    <property type="match status" value="2"/>
</dbReference>
<evidence type="ECO:0000259" key="7">
    <source>
        <dbReference type="PROSITE" id="PS50075"/>
    </source>
</evidence>
<dbReference type="InterPro" id="IPR010071">
    <property type="entry name" value="AA_adenyl_dom"/>
</dbReference>
<dbReference type="PROSITE" id="PS00455">
    <property type="entry name" value="AMP_BINDING"/>
    <property type="match status" value="1"/>
</dbReference>
<dbReference type="GO" id="GO:0009239">
    <property type="term" value="P:enterobactin biosynthetic process"/>
    <property type="evidence" value="ECO:0007669"/>
    <property type="project" value="TreeGrafter"/>
</dbReference>
<keyword evidence="5" id="KW-0276">Fatty acid metabolism</keyword>
<dbReference type="InterPro" id="IPR045851">
    <property type="entry name" value="AMP-bd_C_sf"/>
</dbReference>
<dbReference type="Pfam" id="PF13193">
    <property type="entry name" value="AMP-binding_C"/>
    <property type="match status" value="1"/>
</dbReference>
<dbReference type="RefSeq" id="WP_090318080.1">
    <property type="nucleotide sequence ID" value="NZ_FNOE01000008.1"/>
</dbReference>
<evidence type="ECO:0000313" key="9">
    <source>
        <dbReference type="Proteomes" id="UP000198814"/>
    </source>
</evidence>
<dbReference type="Proteomes" id="UP000198814">
    <property type="component" value="Unassembled WGS sequence"/>
</dbReference>
<dbReference type="Gene3D" id="3.40.50.12780">
    <property type="entry name" value="N-terminal domain of ligase-like"/>
    <property type="match status" value="1"/>
</dbReference>
<dbReference type="GO" id="GO:0006631">
    <property type="term" value="P:fatty acid metabolic process"/>
    <property type="evidence" value="ECO:0007669"/>
    <property type="project" value="UniProtKB-KW"/>
</dbReference>
<dbReference type="InterPro" id="IPR023213">
    <property type="entry name" value="CAT-like_dom_sf"/>
</dbReference>
<dbReference type="InterPro" id="IPR020806">
    <property type="entry name" value="PKS_PP-bd"/>
</dbReference>
<gene>
    <name evidence="8" type="ORF">SAMN05216333_11074</name>
</gene>
<accession>A0A1H8PZQ1</accession>
<dbReference type="InterPro" id="IPR025110">
    <property type="entry name" value="AMP-bd_C"/>
</dbReference>
<dbReference type="Pfam" id="PF00550">
    <property type="entry name" value="PP-binding"/>
    <property type="match status" value="2"/>
</dbReference>
<dbReference type="SMART" id="SM00823">
    <property type="entry name" value="PKS_PP"/>
    <property type="match status" value="1"/>
</dbReference>